<feature type="region of interest" description="Disordered" evidence="1">
    <location>
        <begin position="132"/>
        <end position="159"/>
    </location>
</feature>
<evidence type="ECO:0000313" key="2">
    <source>
        <dbReference type="EMBL" id="ORZ32953.1"/>
    </source>
</evidence>
<proteinExistence type="predicted"/>
<evidence type="ECO:0000256" key="1">
    <source>
        <dbReference type="SAM" id="MobiDB-lite"/>
    </source>
</evidence>
<dbReference type="EMBL" id="MCFL01000040">
    <property type="protein sequence ID" value="ORZ32953.1"/>
    <property type="molecule type" value="Genomic_DNA"/>
</dbReference>
<feature type="region of interest" description="Disordered" evidence="1">
    <location>
        <begin position="173"/>
        <end position="212"/>
    </location>
</feature>
<dbReference type="AlphaFoldDB" id="A0A1Y2HGY5"/>
<dbReference type="Proteomes" id="UP000193411">
    <property type="component" value="Unassembled WGS sequence"/>
</dbReference>
<keyword evidence="3" id="KW-1185">Reference proteome</keyword>
<reference evidence="2 3" key="1">
    <citation type="submission" date="2016-07" db="EMBL/GenBank/DDBJ databases">
        <title>Pervasive Adenine N6-methylation of Active Genes in Fungi.</title>
        <authorList>
            <consortium name="DOE Joint Genome Institute"/>
            <person name="Mondo S.J."/>
            <person name="Dannebaum R.O."/>
            <person name="Kuo R.C."/>
            <person name="Labutti K."/>
            <person name="Haridas S."/>
            <person name="Kuo A."/>
            <person name="Salamov A."/>
            <person name="Ahrendt S.R."/>
            <person name="Lipzen A."/>
            <person name="Sullivan W."/>
            <person name="Andreopoulos W.B."/>
            <person name="Clum A."/>
            <person name="Lindquist E."/>
            <person name="Daum C."/>
            <person name="Ramamoorthy G.K."/>
            <person name="Gryganskyi A."/>
            <person name="Culley D."/>
            <person name="Magnuson J.K."/>
            <person name="James T.Y."/>
            <person name="O'Malley M.A."/>
            <person name="Stajich J.E."/>
            <person name="Spatafora J.W."/>
            <person name="Visel A."/>
            <person name="Grigoriev I.V."/>
        </authorList>
    </citation>
    <scope>NUCLEOTIDE SEQUENCE [LARGE SCALE GENOMIC DNA]</scope>
    <source>
        <strain evidence="2 3">PL171</strain>
    </source>
</reference>
<organism evidence="2 3">
    <name type="scientific">Catenaria anguillulae PL171</name>
    <dbReference type="NCBI Taxonomy" id="765915"/>
    <lineage>
        <taxon>Eukaryota</taxon>
        <taxon>Fungi</taxon>
        <taxon>Fungi incertae sedis</taxon>
        <taxon>Blastocladiomycota</taxon>
        <taxon>Blastocladiomycetes</taxon>
        <taxon>Blastocladiales</taxon>
        <taxon>Catenariaceae</taxon>
        <taxon>Catenaria</taxon>
    </lineage>
</organism>
<feature type="compositionally biased region" description="Polar residues" evidence="1">
    <location>
        <begin position="133"/>
        <end position="144"/>
    </location>
</feature>
<accession>A0A1Y2HGY5</accession>
<evidence type="ECO:0000313" key="3">
    <source>
        <dbReference type="Proteomes" id="UP000193411"/>
    </source>
</evidence>
<gene>
    <name evidence="2" type="ORF">BCR44DRAFT_70519</name>
</gene>
<comment type="caution">
    <text evidence="2">The sequence shown here is derived from an EMBL/GenBank/DDBJ whole genome shotgun (WGS) entry which is preliminary data.</text>
</comment>
<name>A0A1Y2HGY5_9FUNG</name>
<sequence>MAASTKHYILAVLAAVHIQQHWVETQPMVLVTQKELEVLIRADKEQNEIDLAFWQSIKVKRTIGRERRRLAREEKRLRQLAADDLNAMHAEHDNPDAHKYFCNDSGTMESKRANCNQSSDGCKEQKVILGNKAQPTSAAAASSNKPREVGGSGRRGLLGSLAKSAKRRLKLGTATSTPTEATHAPTPASECKGSAGAAPEADTAAGKEAGPGAMDIVRDTFAAIRELNQHWSSPHSFPSTLSETGAALANRWSGLFDPVTGARRCSNPLGRLQERAAKKAAAKAKAKHGSSAHPAAKNGCTTRVDCTIDPGQLLTGLSLWLERRFGQPW</sequence>
<feature type="compositionally biased region" description="Low complexity" evidence="1">
    <location>
        <begin position="173"/>
        <end position="208"/>
    </location>
</feature>
<protein>
    <submittedName>
        <fullName evidence="2">Uncharacterized protein</fullName>
    </submittedName>
</protein>